<feature type="non-terminal residue" evidence="4">
    <location>
        <position position="113"/>
    </location>
</feature>
<comment type="subcellular location">
    <subcellularLocation>
        <location evidence="1">Secreted</location>
    </subcellularLocation>
</comment>
<evidence type="ECO:0000313" key="4">
    <source>
        <dbReference type="EMBL" id="JAC92504.1"/>
    </source>
</evidence>
<dbReference type="GO" id="GO:0005576">
    <property type="term" value="C:extracellular region"/>
    <property type="evidence" value="ECO:0007669"/>
    <property type="project" value="UniProtKB-SubCell"/>
</dbReference>
<reference evidence="4" key="1">
    <citation type="journal article" date="2015" name="PLoS Negl. Trop. Dis.">
        <title>Deep Sequencing Analysis of the Ixodes ricinus Haemocytome.</title>
        <authorList>
            <person name="Kotsyfakis M."/>
            <person name="Kopacek P."/>
            <person name="Franta Z."/>
            <person name="Pedra J.H."/>
            <person name="Ribeiro J.M."/>
        </authorList>
    </citation>
    <scope>NUCLEOTIDE SEQUENCE</scope>
</reference>
<accession>A0A090X9D2</accession>
<proteinExistence type="evidence at transcript level"/>
<organism evidence="4">
    <name type="scientific">Ixodes ricinus</name>
    <name type="common">Common tick</name>
    <name type="synonym">Acarus ricinus</name>
    <dbReference type="NCBI Taxonomy" id="34613"/>
    <lineage>
        <taxon>Eukaryota</taxon>
        <taxon>Metazoa</taxon>
        <taxon>Ecdysozoa</taxon>
        <taxon>Arthropoda</taxon>
        <taxon>Chelicerata</taxon>
        <taxon>Arachnida</taxon>
        <taxon>Acari</taxon>
        <taxon>Parasitiformes</taxon>
        <taxon>Ixodida</taxon>
        <taxon>Ixodoidea</taxon>
        <taxon>Ixodidae</taxon>
        <taxon>Ixodinae</taxon>
        <taxon>Ixodes</taxon>
    </lineage>
</organism>
<dbReference type="Pfam" id="PF07771">
    <property type="entry name" value="TSGP1"/>
    <property type="match status" value="1"/>
</dbReference>
<evidence type="ECO:0000256" key="3">
    <source>
        <dbReference type="SAM" id="MobiDB-lite"/>
    </source>
</evidence>
<name>A0A090X9D2_IXORI</name>
<dbReference type="AlphaFoldDB" id="A0A090X9D2"/>
<dbReference type="InterPro" id="IPR011694">
    <property type="entry name" value="Ixonnexin-like"/>
</dbReference>
<sequence length="113" mass="12974">VLVSLAFFGSAARPRFDQKRERDLPIDEKDREGCVLLLLERKNQFIRPNFLHRRSRMSFTTMGGQWGIVKTEIAYLTTQVRVGPSHNDEDASATTKKPKSKKKKPKKPSVYVV</sequence>
<feature type="non-terminal residue" evidence="4">
    <location>
        <position position="1"/>
    </location>
</feature>
<keyword evidence="2" id="KW-0964">Secreted</keyword>
<protein>
    <submittedName>
        <fullName evidence="4">Putative secreted protein</fullName>
    </submittedName>
</protein>
<dbReference type="EMBL" id="GBIH01002206">
    <property type="protein sequence ID" value="JAC92504.1"/>
    <property type="molecule type" value="mRNA"/>
</dbReference>
<evidence type="ECO:0000256" key="2">
    <source>
        <dbReference type="ARBA" id="ARBA00022525"/>
    </source>
</evidence>
<feature type="compositionally biased region" description="Basic residues" evidence="3">
    <location>
        <begin position="96"/>
        <end position="107"/>
    </location>
</feature>
<feature type="region of interest" description="Disordered" evidence="3">
    <location>
        <begin position="83"/>
        <end position="113"/>
    </location>
</feature>
<evidence type="ECO:0000256" key="1">
    <source>
        <dbReference type="ARBA" id="ARBA00004613"/>
    </source>
</evidence>